<evidence type="ECO:0000313" key="1">
    <source>
        <dbReference type="EMBL" id="RKH49570.1"/>
    </source>
</evidence>
<sequence>MVGEGALRAGRTHNIRGFIAPLGFSLQQRQIVFPAYDMDLGKYIGQLASLRTTNPSVSTALHQCFTELARAVVFLNTTCGISHLDIKCANILVMLRSDAVSLRRA</sequence>
<evidence type="ECO:0008006" key="3">
    <source>
        <dbReference type="Google" id="ProtNLM"/>
    </source>
</evidence>
<accession>A0A3A8P2A8</accession>
<dbReference type="EMBL" id="RAWK01000568">
    <property type="protein sequence ID" value="RKH49570.1"/>
    <property type="molecule type" value="Genomic_DNA"/>
</dbReference>
<dbReference type="Proteomes" id="UP000267003">
    <property type="component" value="Unassembled WGS sequence"/>
</dbReference>
<comment type="caution">
    <text evidence="1">The sequence shown here is derived from an EMBL/GenBank/DDBJ whole genome shotgun (WGS) entry which is preliminary data.</text>
</comment>
<evidence type="ECO:0000313" key="2">
    <source>
        <dbReference type="Proteomes" id="UP000267003"/>
    </source>
</evidence>
<dbReference type="AlphaFoldDB" id="A0A3A8P2A8"/>
<dbReference type="InterPro" id="IPR011009">
    <property type="entry name" value="Kinase-like_dom_sf"/>
</dbReference>
<feature type="non-terminal residue" evidence="1">
    <location>
        <position position="105"/>
    </location>
</feature>
<protein>
    <recommendedName>
        <fullName evidence="3">Non-specific serine/threonine protein kinase</fullName>
    </recommendedName>
</protein>
<proteinExistence type="predicted"/>
<keyword evidence="2" id="KW-1185">Reference proteome</keyword>
<dbReference type="Gene3D" id="1.10.510.10">
    <property type="entry name" value="Transferase(Phosphotransferase) domain 1"/>
    <property type="match status" value="1"/>
</dbReference>
<organism evidence="1 2">
    <name type="scientific">Corallococcus aberystwythensis</name>
    <dbReference type="NCBI Taxonomy" id="2316722"/>
    <lineage>
        <taxon>Bacteria</taxon>
        <taxon>Pseudomonadati</taxon>
        <taxon>Myxococcota</taxon>
        <taxon>Myxococcia</taxon>
        <taxon>Myxococcales</taxon>
        <taxon>Cystobacterineae</taxon>
        <taxon>Myxococcaceae</taxon>
        <taxon>Corallococcus</taxon>
    </lineage>
</organism>
<dbReference type="GO" id="GO:0004672">
    <property type="term" value="F:protein kinase activity"/>
    <property type="evidence" value="ECO:0007669"/>
    <property type="project" value="InterPro"/>
</dbReference>
<dbReference type="PROSITE" id="PS00108">
    <property type="entry name" value="PROTEIN_KINASE_ST"/>
    <property type="match status" value="1"/>
</dbReference>
<reference evidence="2" key="1">
    <citation type="submission" date="2018-09" db="EMBL/GenBank/DDBJ databases">
        <authorList>
            <person name="Livingstone P.G."/>
            <person name="Whitworth D.E."/>
        </authorList>
    </citation>
    <scope>NUCLEOTIDE SEQUENCE [LARGE SCALE GENOMIC DNA]</scope>
    <source>
        <strain evidence="2">AB050A</strain>
    </source>
</reference>
<dbReference type="SUPFAM" id="SSF56112">
    <property type="entry name" value="Protein kinase-like (PK-like)"/>
    <property type="match status" value="1"/>
</dbReference>
<dbReference type="InterPro" id="IPR008271">
    <property type="entry name" value="Ser/Thr_kinase_AS"/>
</dbReference>
<gene>
    <name evidence="1" type="ORF">D7W81_41470</name>
</gene>
<name>A0A3A8P2A8_9BACT</name>